<dbReference type="PANTHER" id="PTHR45916">
    <property type="entry name" value="STRUCTURAL MAINTENANCE OF CHROMOSOMES PROTEIN 5"/>
    <property type="match status" value="1"/>
</dbReference>
<dbReference type="GO" id="GO:0000724">
    <property type="term" value="P:double-strand break repair via homologous recombination"/>
    <property type="evidence" value="ECO:0007669"/>
    <property type="project" value="TreeGrafter"/>
</dbReference>
<organism evidence="4 5">
    <name type="scientific">Coemansia biformis</name>
    <dbReference type="NCBI Taxonomy" id="1286918"/>
    <lineage>
        <taxon>Eukaryota</taxon>
        <taxon>Fungi</taxon>
        <taxon>Fungi incertae sedis</taxon>
        <taxon>Zoopagomycota</taxon>
        <taxon>Kickxellomycotina</taxon>
        <taxon>Kickxellomycetes</taxon>
        <taxon>Kickxellales</taxon>
        <taxon>Kickxellaceae</taxon>
        <taxon>Coemansia</taxon>
    </lineage>
</organism>
<gene>
    <name evidence="4" type="primary">SMC5_3</name>
    <name evidence="4" type="ORF">LPJ61_006880</name>
</gene>
<feature type="compositionally biased region" description="Basic and acidic residues" evidence="3">
    <location>
        <begin position="334"/>
        <end position="350"/>
    </location>
</feature>
<reference evidence="4" key="1">
    <citation type="submission" date="2022-07" db="EMBL/GenBank/DDBJ databases">
        <title>Phylogenomic reconstructions and comparative analyses of Kickxellomycotina fungi.</title>
        <authorList>
            <person name="Reynolds N.K."/>
            <person name="Stajich J.E."/>
            <person name="Barry K."/>
            <person name="Grigoriev I.V."/>
            <person name="Crous P."/>
            <person name="Smith M.E."/>
        </authorList>
    </citation>
    <scope>NUCLEOTIDE SEQUENCE</scope>
    <source>
        <strain evidence="4">BCRC 34381</strain>
    </source>
</reference>
<feature type="non-terminal residue" evidence="4">
    <location>
        <position position="370"/>
    </location>
</feature>
<dbReference type="Proteomes" id="UP001143981">
    <property type="component" value="Unassembled WGS sequence"/>
</dbReference>
<protein>
    <submittedName>
        <fullName evidence="4">Structural maintenance of chromosomes protein 5</fullName>
    </submittedName>
</protein>
<dbReference type="AlphaFoldDB" id="A0A9W7XP85"/>
<proteinExistence type="predicted"/>
<evidence type="ECO:0000256" key="2">
    <source>
        <dbReference type="SAM" id="Coils"/>
    </source>
</evidence>
<dbReference type="GO" id="GO:0030915">
    <property type="term" value="C:Smc5-Smc6 complex"/>
    <property type="evidence" value="ECO:0007669"/>
    <property type="project" value="TreeGrafter"/>
</dbReference>
<comment type="caution">
    <text evidence="4">The sequence shown here is derived from an EMBL/GenBank/DDBJ whole genome shotgun (WGS) entry which is preliminary data.</text>
</comment>
<evidence type="ECO:0000256" key="1">
    <source>
        <dbReference type="ARBA" id="ARBA00023054"/>
    </source>
</evidence>
<name>A0A9W7XP85_9FUNG</name>
<accession>A0A9W7XP85</accession>
<evidence type="ECO:0000313" key="4">
    <source>
        <dbReference type="EMBL" id="KAJ1718079.1"/>
    </source>
</evidence>
<dbReference type="EMBL" id="JANBOI010003916">
    <property type="protein sequence ID" value="KAJ1718079.1"/>
    <property type="molecule type" value="Genomic_DNA"/>
</dbReference>
<feature type="region of interest" description="Disordered" evidence="3">
    <location>
        <begin position="331"/>
        <end position="352"/>
    </location>
</feature>
<sequence length="370" mass="42661">MGAELNRKKLELKNEIIQLQDSQKDLMRTGRQISDDIADRDKQLKDLDNATLQRRDTLRRFNEDTYRALEWLEQNRTMFEQHVFAPVCLEASVSDSRYAPLIETIISTSSLRMFVTQCDADYHTFAREVNDRLKLRVDVVRFPKSLDAFRRPQPPQVLQEFGFDGYALDFIDAPAPVLAALCNRDSIHEVPLALGSIDNETVERRAVFKEYIAGGTRFSVSRGRYGSRAATVMTSQVRQKARLLSQGESDELSAARVRLRDGIDKLRDQATENEGKMKRLSMREQKVRNAHRDLEGQEEELRLERQRIAKAISKWERDKVHIETRRAQLASAVAEDKRDGQSQMQNERRRIQQQIRDNACARADAVAEIA</sequence>
<evidence type="ECO:0000256" key="3">
    <source>
        <dbReference type="SAM" id="MobiDB-lite"/>
    </source>
</evidence>
<evidence type="ECO:0000313" key="5">
    <source>
        <dbReference type="Proteomes" id="UP001143981"/>
    </source>
</evidence>
<feature type="coiled-coil region" evidence="2">
    <location>
        <begin position="2"/>
        <end position="29"/>
    </location>
</feature>
<dbReference type="PANTHER" id="PTHR45916:SF1">
    <property type="entry name" value="STRUCTURAL MAINTENANCE OF CHROMOSOMES PROTEIN 5"/>
    <property type="match status" value="1"/>
</dbReference>
<keyword evidence="5" id="KW-1185">Reference proteome</keyword>
<dbReference type="GO" id="GO:0005634">
    <property type="term" value="C:nucleus"/>
    <property type="evidence" value="ECO:0007669"/>
    <property type="project" value="TreeGrafter"/>
</dbReference>
<dbReference type="OrthoDB" id="10254973at2759"/>
<feature type="coiled-coil region" evidence="2">
    <location>
        <begin position="263"/>
        <end position="318"/>
    </location>
</feature>
<dbReference type="GO" id="GO:0003697">
    <property type="term" value="F:single-stranded DNA binding"/>
    <property type="evidence" value="ECO:0007669"/>
    <property type="project" value="TreeGrafter"/>
</dbReference>
<keyword evidence="1 2" id="KW-0175">Coiled coil</keyword>